<proteinExistence type="predicted"/>
<evidence type="ECO:0000313" key="3">
    <source>
        <dbReference type="Proteomes" id="UP000327439"/>
    </source>
</evidence>
<organism evidence="2 3">
    <name type="scientific">Gossypium barbadense</name>
    <name type="common">Sea Island cotton</name>
    <name type="synonym">Hibiscus barbadensis</name>
    <dbReference type="NCBI Taxonomy" id="3634"/>
    <lineage>
        <taxon>Eukaryota</taxon>
        <taxon>Viridiplantae</taxon>
        <taxon>Streptophyta</taxon>
        <taxon>Embryophyta</taxon>
        <taxon>Tracheophyta</taxon>
        <taxon>Spermatophyta</taxon>
        <taxon>Magnoliopsida</taxon>
        <taxon>eudicotyledons</taxon>
        <taxon>Gunneridae</taxon>
        <taxon>Pentapetalae</taxon>
        <taxon>rosids</taxon>
        <taxon>malvids</taxon>
        <taxon>Malvales</taxon>
        <taxon>Malvaceae</taxon>
        <taxon>Malvoideae</taxon>
        <taxon>Gossypium</taxon>
    </lineage>
</organism>
<dbReference type="EMBL" id="CM018206">
    <property type="protein sequence ID" value="KAB2085166.1"/>
    <property type="molecule type" value="Genomic_DNA"/>
</dbReference>
<name>A0A5J5VZW5_GOSBA</name>
<evidence type="ECO:0000256" key="1">
    <source>
        <dbReference type="SAM" id="Phobius"/>
    </source>
</evidence>
<sequence length="140" mass="15664">MSYPHYLEKQKKKKGDREFSLLSLHSPCPEIGFPEVHCAAVVGQWSALRERISSGAEEANESAMRRVEEATVKGVVAEVACAVVQHAWGKRRLKKEAKVAETIWVVWARVSFRPIGSGLVKLFVGLLYFICLWARAILGL</sequence>
<gene>
    <name evidence="2" type="ORF">ES319_A05G382800v1</name>
</gene>
<dbReference type="AlphaFoldDB" id="A0A5J5VZW5"/>
<feature type="transmembrane region" description="Helical" evidence="1">
    <location>
        <begin position="119"/>
        <end position="138"/>
    </location>
</feature>
<protein>
    <submittedName>
        <fullName evidence="2">Uncharacterized protein</fullName>
    </submittedName>
</protein>
<keyword evidence="3" id="KW-1185">Reference proteome</keyword>
<dbReference type="Proteomes" id="UP000327439">
    <property type="component" value="Chromosome A05"/>
</dbReference>
<keyword evidence="1" id="KW-1133">Transmembrane helix</keyword>
<accession>A0A5J5VZW5</accession>
<keyword evidence="1" id="KW-0472">Membrane</keyword>
<evidence type="ECO:0000313" key="2">
    <source>
        <dbReference type="EMBL" id="KAB2085166.1"/>
    </source>
</evidence>
<keyword evidence="1" id="KW-0812">Transmembrane</keyword>
<reference evidence="3" key="1">
    <citation type="journal article" date="2020" name="Nat. Genet.">
        <title>Genomic diversifications of five Gossypium allopolyploid species and their impact on cotton improvement.</title>
        <authorList>
            <person name="Chen Z.J."/>
            <person name="Sreedasyam A."/>
            <person name="Ando A."/>
            <person name="Song Q."/>
            <person name="De Santiago L.M."/>
            <person name="Hulse-Kemp A.M."/>
            <person name="Ding M."/>
            <person name="Ye W."/>
            <person name="Kirkbride R.C."/>
            <person name="Jenkins J."/>
            <person name="Plott C."/>
            <person name="Lovell J."/>
            <person name="Lin Y.M."/>
            <person name="Vaughn R."/>
            <person name="Liu B."/>
            <person name="Simpson S."/>
            <person name="Scheffler B.E."/>
            <person name="Wen L."/>
            <person name="Saski C.A."/>
            <person name="Grover C.E."/>
            <person name="Hu G."/>
            <person name="Conover J.L."/>
            <person name="Carlson J.W."/>
            <person name="Shu S."/>
            <person name="Boston L.B."/>
            <person name="Williams M."/>
            <person name="Peterson D.G."/>
            <person name="McGee K."/>
            <person name="Jones D.C."/>
            <person name="Wendel J.F."/>
            <person name="Stelly D.M."/>
            <person name="Grimwood J."/>
            <person name="Schmutz J."/>
        </authorList>
    </citation>
    <scope>NUCLEOTIDE SEQUENCE [LARGE SCALE GENOMIC DNA]</scope>
    <source>
        <strain evidence="3">cv. 3-79</strain>
    </source>
</reference>